<evidence type="ECO:0000313" key="17">
    <source>
        <dbReference type="EMBL" id="MBN3320504.1"/>
    </source>
</evidence>
<dbReference type="GO" id="GO:0006302">
    <property type="term" value="P:double-strand break repair"/>
    <property type="evidence" value="ECO:0007669"/>
    <property type="project" value="InterPro"/>
</dbReference>
<evidence type="ECO:0000256" key="2">
    <source>
        <dbReference type="ARBA" id="ARBA00004123"/>
    </source>
</evidence>
<dbReference type="SMART" id="SM00184">
    <property type="entry name" value="RING"/>
    <property type="match status" value="1"/>
</dbReference>
<dbReference type="HAMAP" id="MF_03066">
    <property type="entry name" value="RNF168"/>
    <property type="match status" value="1"/>
</dbReference>
<dbReference type="EMBL" id="JAAWVO010051791">
    <property type="protein sequence ID" value="MBN3320504.1"/>
    <property type="molecule type" value="Genomic_DNA"/>
</dbReference>
<dbReference type="GO" id="GO:0016874">
    <property type="term" value="F:ligase activity"/>
    <property type="evidence" value="ECO:0007669"/>
    <property type="project" value="UniProtKB-KW"/>
</dbReference>
<comment type="caution">
    <text evidence="17">The sequence shown here is derived from an EMBL/GenBank/DDBJ whole genome shotgun (WGS) entry which is preliminary data.</text>
</comment>
<dbReference type="InterPro" id="IPR018957">
    <property type="entry name" value="Znf_C3HC4_RING-type"/>
</dbReference>
<evidence type="ECO:0000256" key="7">
    <source>
        <dbReference type="ARBA" id="ARBA00022771"/>
    </source>
</evidence>
<proteinExistence type="inferred from homology"/>
<dbReference type="EC" id="2.3.2.27" evidence="3"/>
<keyword evidence="17" id="KW-0436">Ligase</keyword>
<dbReference type="GO" id="GO:0031491">
    <property type="term" value="F:nucleosome binding"/>
    <property type="evidence" value="ECO:0007669"/>
    <property type="project" value="TreeGrafter"/>
</dbReference>
<dbReference type="Gene3D" id="3.30.40.10">
    <property type="entry name" value="Zinc/RING finger domain, C3HC4 (zinc finger)"/>
    <property type="match status" value="1"/>
</dbReference>
<feature type="non-terminal residue" evidence="17">
    <location>
        <position position="1"/>
    </location>
</feature>
<protein>
    <recommendedName>
        <fullName evidence="3">RING-type E3 ubiquitin transferase</fullName>
        <ecNumber evidence="3">2.3.2.27</ecNumber>
    </recommendedName>
</protein>
<evidence type="ECO:0000256" key="6">
    <source>
        <dbReference type="ARBA" id="ARBA00022763"/>
    </source>
</evidence>
<feature type="compositionally biased region" description="Basic and acidic residues" evidence="15">
    <location>
        <begin position="487"/>
        <end position="512"/>
    </location>
</feature>
<keyword evidence="12" id="KW-0539">Nucleus</keyword>
<evidence type="ECO:0000256" key="1">
    <source>
        <dbReference type="ARBA" id="ARBA00000900"/>
    </source>
</evidence>
<evidence type="ECO:0000256" key="9">
    <source>
        <dbReference type="ARBA" id="ARBA00022833"/>
    </source>
</evidence>
<keyword evidence="14" id="KW-0175">Coiled coil</keyword>
<feature type="region of interest" description="Disordered" evidence="15">
    <location>
        <begin position="395"/>
        <end position="420"/>
    </location>
</feature>
<gene>
    <name evidence="17" type="primary">Rnf168</name>
    <name evidence="17" type="ORF">GTO95_0012210</name>
</gene>
<evidence type="ECO:0000256" key="14">
    <source>
        <dbReference type="SAM" id="Coils"/>
    </source>
</evidence>
<dbReference type="CDD" id="cd22265">
    <property type="entry name" value="UDM1_RNF168"/>
    <property type="match status" value="1"/>
</dbReference>
<evidence type="ECO:0000256" key="15">
    <source>
        <dbReference type="SAM" id="MobiDB-lite"/>
    </source>
</evidence>
<evidence type="ECO:0000256" key="11">
    <source>
        <dbReference type="ARBA" id="ARBA00023204"/>
    </source>
</evidence>
<keyword evidence="6" id="KW-0227">DNA damage</keyword>
<dbReference type="GO" id="GO:0061630">
    <property type="term" value="F:ubiquitin protein ligase activity"/>
    <property type="evidence" value="ECO:0007669"/>
    <property type="project" value="UniProtKB-EC"/>
</dbReference>
<evidence type="ECO:0000256" key="3">
    <source>
        <dbReference type="ARBA" id="ARBA00012483"/>
    </source>
</evidence>
<feature type="compositionally biased region" description="Polar residues" evidence="15">
    <location>
        <begin position="530"/>
        <end position="545"/>
    </location>
</feature>
<sequence>MLTYKPLHCLAPQYQSELLLPYSPPRNLCSSNSGLLTWDSGEGGGVGQVEMPEVPKEEEQLSHADCICSVCLEIFLEPVTLPCGHTFCKTCFEQTVYKASMCCPLCRKRVSTWCRLHSRNKTLVNTELWTKVQAAFPLQCQRKLSGQDADDSCTLVPLRTISKPGELREEYEAQLSKLAEEKRALEEAERQASEEYIRRLLAEEEERQAEERRREEEQQLEHDEMLARLLSQELNSNQVFQPQGNRAQVASQMVKKKRKSGGDIEKYLSPISHRSSACHVHPETGQSAGLSANKENISFSGPVFNEQGIPKLSPQSKSRFSERTCGELVEEPSMPELTFCGRMDCCRELSETPIKSEDMQCRDTECGPEQSTYVFNSSGCSTNLRSSCESMGTAERDGELSDDSCRGPHTKTDVRKRKSKECRQEIDSELASKRLKAVAIDFESGGMSDFPVDVSGIQEQMKLEEQMLKKQQQEEEDRLLALKLQKQLDQESKAVNRKKGSPDEYPFREKLRQAHSSGSGDSATGSSQGLSSGTRRSRSCPSAQQKEADTVTEKSRHSDCDSLRDAAGLKTNSAMTATPTTSSKNNRRQMTLLNMFQSQSR</sequence>
<evidence type="ECO:0000256" key="13">
    <source>
        <dbReference type="PROSITE-ProRule" id="PRU00175"/>
    </source>
</evidence>
<evidence type="ECO:0000313" key="18">
    <source>
        <dbReference type="Proteomes" id="UP000736164"/>
    </source>
</evidence>
<dbReference type="InterPro" id="IPR034725">
    <property type="entry name" value="RNF168"/>
</dbReference>
<dbReference type="GO" id="GO:0008270">
    <property type="term" value="F:zinc ion binding"/>
    <property type="evidence" value="ECO:0007669"/>
    <property type="project" value="UniProtKB-KW"/>
</dbReference>
<keyword evidence="8" id="KW-0833">Ubl conjugation pathway</keyword>
<dbReference type="GO" id="GO:0035861">
    <property type="term" value="C:site of double-strand break"/>
    <property type="evidence" value="ECO:0007669"/>
    <property type="project" value="TreeGrafter"/>
</dbReference>
<reference evidence="17" key="1">
    <citation type="journal article" date="2021" name="Cell">
        <title>Tracing the genetic footprints of vertebrate landing in non-teleost ray-finned fishes.</title>
        <authorList>
            <person name="Bi X."/>
            <person name="Wang K."/>
            <person name="Yang L."/>
            <person name="Pan H."/>
            <person name="Jiang H."/>
            <person name="Wei Q."/>
            <person name="Fang M."/>
            <person name="Yu H."/>
            <person name="Zhu C."/>
            <person name="Cai Y."/>
            <person name="He Y."/>
            <person name="Gan X."/>
            <person name="Zeng H."/>
            <person name="Yu D."/>
            <person name="Zhu Y."/>
            <person name="Jiang H."/>
            <person name="Qiu Q."/>
            <person name="Yang H."/>
            <person name="Zhang Y.E."/>
            <person name="Wang W."/>
            <person name="Zhu M."/>
            <person name="He S."/>
            <person name="Zhang G."/>
        </authorList>
    </citation>
    <scope>NUCLEOTIDE SEQUENCE</scope>
    <source>
        <strain evidence="17">Allg_001</strain>
    </source>
</reference>
<keyword evidence="7 13" id="KW-0863">Zinc-finger</keyword>
<dbReference type="PROSITE" id="PS50089">
    <property type="entry name" value="ZF_RING_2"/>
    <property type="match status" value="1"/>
</dbReference>
<feature type="domain" description="RING-type" evidence="16">
    <location>
        <begin position="68"/>
        <end position="107"/>
    </location>
</feature>
<dbReference type="InterPro" id="IPR001841">
    <property type="entry name" value="Znf_RING"/>
</dbReference>
<dbReference type="AlphaFoldDB" id="A0A8J7NVL4"/>
<keyword evidence="4" id="KW-0808">Transferase</keyword>
<keyword evidence="18" id="KW-1185">Reference proteome</keyword>
<dbReference type="InterPro" id="IPR051657">
    <property type="entry name" value="RNF168/RNF169_E3_ubiq-ligase"/>
</dbReference>
<dbReference type="PANTHER" id="PTHR23328">
    <property type="entry name" value="RING-TYPE DOMAIN-CONTAINING PROTEIN"/>
    <property type="match status" value="1"/>
</dbReference>
<evidence type="ECO:0000256" key="5">
    <source>
        <dbReference type="ARBA" id="ARBA00022723"/>
    </source>
</evidence>
<dbReference type="Proteomes" id="UP000736164">
    <property type="component" value="Unassembled WGS sequence"/>
</dbReference>
<keyword evidence="10" id="KW-0156">Chromatin regulator</keyword>
<dbReference type="GO" id="GO:0016567">
    <property type="term" value="P:protein ubiquitination"/>
    <property type="evidence" value="ECO:0007669"/>
    <property type="project" value="InterPro"/>
</dbReference>
<dbReference type="CDD" id="cd16550">
    <property type="entry name" value="RING-HC_RNF168"/>
    <property type="match status" value="1"/>
</dbReference>
<dbReference type="GO" id="GO:0006325">
    <property type="term" value="P:chromatin organization"/>
    <property type="evidence" value="ECO:0007669"/>
    <property type="project" value="UniProtKB-KW"/>
</dbReference>
<evidence type="ECO:0000256" key="10">
    <source>
        <dbReference type="ARBA" id="ARBA00022853"/>
    </source>
</evidence>
<comment type="subcellular location">
    <subcellularLocation>
        <location evidence="2">Nucleus</location>
    </subcellularLocation>
</comment>
<keyword evidence="5" id="KW-0479">Metal-binding</keyword>
<feature type="compositionally biased region" description="Low complexity" evidence="15">
    <location>
        <begin position="516"/>
        <end position="529"/>
    </location>
</feature>
<name>A0A8J7NVL4_ATRSP</name>
<feature type="compositionally biased region" description="Basic and acidic residues" evidence="15">
    <location>
        <begin position="395"/>
        <end position="413"/>
    </location>
</feature>
<dbReference type="GO" id="GO:0005634">
    <property type="term" value="C:nucleus"/>
    <property type="evidence" value="ECO:0007669"/>
    <property type="project" value="UniProtKB-SubCell"/>
</dbReference>
<dbReference type="PANTHER" id="PTHR23328:SF1">
    <property type="entry name" value="E3 UBIQUITIN-PROTEIN LIGASE RNF168"/>
    <property type="match status" value="1"/>
</dbReference>
<evidence type="ECO:0000256" key="12">
    <source>
        <dbReference type="ARBA" id="ARBA00023242"/>
    </source>
</evidence>
<accession>A0A8J7NVL4</accession>
<feature type="coiled-coil region" evidence="14">
    <location>
        <begin position="168"/>
        <end position="226"/>
    </location>
</feature>
<organism evidence="17 18">
    <name type="scientific">Atractosteus spatula</name>
    <name type="common">Alligator gar</name>
    <name type="synonym">Lepisosteus spatula</name>
    <dbReference type="NCBI Taxonomy" id="7917"/>
    <lineage>
        <taxon>Eukaryota</taxon>
        <taxon>Metazoa</taxon>
        <taxon>Chordata</taxon>
        <taxon>Craniata</taxon>
        <taxon>Vertebrata</taxon>
        <taxon>Euteleostomi</taxon>
        <taxon>Actinopterygii</taxon>
        <taxon>Neopterygii</taxon>
        <taxon>Holostei</taxon>
        <taxon>Semionotiformes</taxon>
        <taxon>Lepisosteidae</taxon>
        <taxon>Atractosteus</taxon>
    </lineage>
</organism>
<dbReference type="InterPro" id="IPR013083">
    <property type="entry name" value="Znf_RING/FYVE/PHD"/>
</dbReference>
<dbReference type="Pfam" id="PF00097">
    <property type="entry name" value="zf-C3HC4"/>
    <property type="match status" value="1"/>
</dbReference>
<evidence type="ECO:0000256" key="4">
    <source>
        <dbReference type="ARBA" id="ARBA00022679"/>
    </source>
</evidence>
<dbReference type="SUPFAM" id="SSF57850">
    <property type="entry name" value="RING/U-box"/>
    <property type="match status" value="1"/>
</dbReference>
<comment type="catalytic activity">
    <reaction evidence="1">
        <text>S-ubiquitinyl-[E2 ubiquitin-conjugating enzyme]-L-cysteine + [acceptor protein]-L-lysine = [E2 ubiquitin-conjugating enzyme]-L-cysteine + N(6)-ubiquitinyl-[acceptor protein]-L-lysine.</text>
        <dbReference type="EC" id="2.3.2.27"/>
    </reaction>
</comment>
<feature type="non-terminal residue" evidence="17">
    <location>
        <position position="601"/>
    </location>
</feature>
<keyword evidence="9" id="KW-0862">Zinc</keyword>
<keyword evidence="11" id="KW-0234">DNA repair</keyword>
<feature type="region of interest" description="Disordered" evidence="15">
    <location>
        <begin position="487"/>
        <end position="589"/>
    </location>
</feature>
<evidence type="ECO:0000259" key="16">
    <source>
        <dbReference type="PROSITE" id="PS50089"/>
    </source>
</evidence>
<evidence type="ECO:0000256" key="8">
    <source>
        <dbReference type="ARBA" id="ARBA00022786"/>
    </source>
</evidence>
<feature type="compositionally biased region" description="Polar residues" evidence="15">
    <location>
        <begin position="570"/>
        <end position="589"/>
    </location>
</feature>
<feature type="compositionally biased region" description="Basic and acidic residues" evidence="15">
    <location>
        <begin position="546"/>
        <end position="564"/>
    </location>
</feature>